<evidence type="ECO:0000313" key="3">
    <source>
        <dbReference type="EMBL" id="KAF7434569.1"/>
    </source>
</evidence>
<evidence type="ECO:0000256" key="2">
    <source>
        <dbReference type="SAM" id="SignalP"/>
    </source>
</evidence>
<proteinExistence type="predicted"/>
<feature type="signal peptide" evidence="2">
    <location>
        <begin position="1"/>
        <end position="16"/>
    </location>
</feature>
<protein>
    <submittedName>
        <fullName evidence="3">Uncharacterized protein</fullName>
    </submittedName>
</protein>
<dbReference type="AlphaFoldDB" id="A0A834PA69"/>
<feature type="compositionally biased region" description="Basic and acidic residues" evidence="1">
    <location>
        <begin position="159"/>
        <end position="176"/>
    </location>
</feature>
<comment type="caution">
    <text evidence="3">The sequence shown here is derived from an EMBL/GenBank/DDBJ whole genome shotgun (WGS) entry which is preliminary data.</text>
</comment>
<gene>
    <name evidence="3" type="ORF">H0235_002760</name>
</gene>
<keyword evidence="2" id="KW-0732">Signal</keyword>
<accession>A0A834PA69</accession>
<name>A0A834PA69_VESPE</name>
<feature type="region of interest" description="Disordered" evidence="1">
    <location>
        <begin position="147"/>
        <end position="176"/>
    </location>
</feature>
<evidence type="ECO:0000313" key="4">
    <source>
        <dbReference type="Proteomes" id="UP000600918"/>
    </source>
</evidence>
<organism evidence="3 4">
    <name type="scientific">Vespula pensylvanica</name>
    <name type="common">Western yellow jacket</name>
    <name type="synonym">Wasp</name>
    <dbReference type="NCBI Taxonomy" id="30213"/>
    <lineage>
        <taxon>Eukaryota</taxon>
        <taxon>Metazoa</taxon>
        <taxon>Ecdysozoa</taxon>
        <taxon>Arthropoda</taxon>
        <taxon>Hexapoda</taxon>
        <taxon>Insecta</taxon>
        <taxon>Pterygota</taxon>
        <taxon>Neoptera</taxon>
        <taxon>Endopterygota</taxon>
        <taxon>Hymenoptera</taxon>
        <taxon>Apocrita</taxon>
        <taxon>Aculeata</taxon>
        <taxon>Vespoidea</taxon>
        <taxon>Vespidae</taxon>
        <taxon>Vespinae</taxon>
        <taxon>Vespula</taxon>
    </lineage>
</organism>
<dbReference type="Proteomes" id="UP000600918">
    <property type="component" value="Unassembled WGS sequence"/>
</dbReference>
<feature type="chain" id="PRO_5032477283" evidence="2">
    <location>
        <begin position="17"/>
        <end position="353"/>
    </location>
</feature>
<reference evidence="3" key="1">
    <citation type="journal article" date="2020" name="G3 (Bethesda)">
        <title>High-Quality Assemblies for Three Invasive Social Wasps from the &lt;i&gt;Vespula&lt;/i&gt; Genus.</title>
        <authorList>
            <person name="Harrop T.W.R."/>
            <person name="Guhlin J."/>
            <person name="McLaughlin G.M."/>
            <person name="Permina E."/>
            <person name="Stockwell P."/>
            <person name="Gilligan J."/>
            <person name="Le Lec M.F."/>
            <person name="Gruber M.A.M."/>
            <person name="Quinn O."/>
            <person name="Lovegrove M."/>
            <person name="Duncan E.J."/>
            <person name="Remnant E.J."/>
            <person name="Van Eeckhoven J."/>
            <person name="Graham B."/>
            <person name="Knapp R.A."/>
            <person name="Langford K.W."/>
            <person name="Kronenberg Z."/>
            <person name="Press M.O."/>
            <person name="Eacker S.M."/>
            <person name="Wilson-Rankin E.E."/>
            <person name="Purcell J."/>
            <person name="Lester P.J."/>
            <person name="Dearden P.K."/>
        </authorList>
    </citation>
    <scope>NUCLEOTIDE SEQUENCE</scope>
    <source>
        <strain evidence="3">Volc-1</strain>
    </source>
</reference>
<keyword evidence="4" id="KW-1185">Reference proteome</keyword>
<evidence type="ECO:0000256" key="1">
    <source>
        <dbReference type="SAM" id="MobiDB-lite"/>
    </source>
</evidence>
<sequence>MVVSLPLLLLLDGYYGDGNWVFLECIPCPDYRPLTIVLPLLPAIQACKKGADRPAPQGWFYSLEVTDICGCRKEKKVLGFIKIKFDKVIKITLTHDEHILFTRIIFTGYKSLTQQHASYGNACHPEQSVPSRNFVLTEITFEEAFLRNHSEEEEEEEEKQGQEEEEGKGKEKRRLEMSVRDRRTAYELVGGRSFLDLPKGAVAIVTSRARVSANSVDVDWPSIDADSKRIPELSISVRSCRDLALTLPRRRLGRSLRKVVSQTIMTTESSTDIWRTTNRKKERKTVPQQKVLQAEKENLCMFHRVTAPSARNSVRSVSFSVFKDLGQPDSCENPSPFGVEPTVHLMIPDFSLS</sequence>
<dbReference type="EMBL" id="JACSDY010000002">
    <property type="protein sequence ID" value="KAF7434569.1"/>
    <property type="molecule type" value="Genomic_DNA"/>
</dbReference>